<feature type="transmembrane region" description="Helical" evidence="11">
    <location>
        <begin position="635"/>
        <end position="656"/>
    </location>
</feature>
<dbReference type="Proteomes" id="UP001280581">
    <property type="component" value="Unassembled WGS sequence"/>
</dbReference>
<feature type="transmembrane region" description="Helical" evidence="11">
    <location>
        <begin position="1223"/>
        <end position="1241"/>
    </location>
</feature>
<dbReference type="GO" id="GO:0140359">
    <property type="term" value="F:ABC-type transporter activity"/>
    <property type="evidence" value="ECO:0007669"/>
    <property type="project" value="InterPro"/>
</dbReference>
<sequence>MDPEKVDVPFSTTALREEPEGAANKADHGSAESVTTISSGIGEKSAQPSEHSHGGVNVSRAEAEFAALNREFSRTSQLSRTKSRQSRKGATADIEKAVEEETGSEEPFDLETVLRGNRDEEEGAGIKSKQIGVLFEDLTVSGIGGVKNFVKTFPDAFVSFFNVYGTMQSILGIGKKGREFDILKDFKGVVKPGEMCLVLGRPGSGCTTFLKVASNQRYGYTNIGGKVLYGPFESDFFEKRYRGEAVYCEEDENHHPTLTVEQTLDFALETKVPGKRPAGVSRKDFKNRVIELMLKMFNIEHTRNTIVGNPFVRGVSGGERKRVSIAETMITGASVISWDNSTRGLDASTAVDYARSLRVLTNIYKTTTFVSLYQASENIYKVFDKVLVIDSGRQVYFGPAKEARAYFEGLGFREKPRQTSPDYLTGCTDPFEREYKDGRSDKDVPSTPDALAQAYKDSHIAANCNAEIAEYRTRMTEEKHVYDEFMTAVQESKRHAPKKSVYSIPFYLQVQALFRRQFLLKWQDKFTLVTSWATSIIIAIVVGTVWLNLPTTSAGAFTRGGVLFIALLFNAFNAFSELPGVMLGRPIVNKHRAFTFHRPSALWVAQIGVDLLFSAAQILIFSIIVYFMTGLVRDAGAFFIFYLMIVTGYLAMTLFFRTVGCLCPDFDVAIRLAATIITLFVLTSGYIIQYQSEQVWLRWIFYVNALGLAFSALMMNEFGRLDLTCAGNSLIPYGPGYGDINSQVCTLPGSEAGSAIVSGKEYIRIGFSYLTSDLWRNWGITVALIVGFLTANVFLGEYVKWGAGGRTVTFFLKEDKELKELNARLQEKRDKRNRKEEDTDASSGLNITSKASLTWEDLCYDVPIPSGELRLLNNIFGYVKPGQLTALMGASGAGKTTLLDVLAARKNIGVISGDKLVDGKPPGIAFQRGTAYAEQLDVHEPAQTVREALRFSADLRQPFETPQEEKYAYVEEVISLLEMEDMADAIIGDPETGLAVEQRKRVTIGVELAAKPELLLFLDEPTSGLDSQSAFNIVRFLRKLAAAGQAILCTIHQPNSALFENFDRLLLLQRGGQCVYFGDIGKDAHALLDYFHRHGADCPPDANPAEWMLDAIGAGSTPRIGKEDWADVWRNSAEFAQVKEEIIRMKETRMAEVGAAEPVVQKEYATPLWHQIKHVNKRQNLAFWRTPNYGFTRLFNHVIIALLTGLMYLQLDDSRSSLQYRVFVIFQVTVLPALILAQVEPKYAISRMISYREQMAKAYKTFPFALSMVIAEMPYNVLCAVFFFLPIYYIPGLNPASNRAGYQFLIILITEIFSVTLAQALAALTPTPFISSLINPFVIVIFALFCGVTIPKPQIPGFWRAWLYQLNPMTRLVGGMIVTELHDRKVECTPVELNSFNAPEGQDCGSYMSDFFANGGPGYLVDNATNVCQYCAYKVGDQFFEPLGLSYHNRWRDLGILAAFIGSTLAILFLAARYLNFNRR</sequence>
<evidence type="ECO:0000256" key="9">
    <source>
        <dbReference type="SAM" id="Coils"/>
    </source>
</evidence>
<feature type="transmembrane region" description="Helical" evidence="11">
    <location>
        <begin position="668"/>
        <end position="688"/>
    </location>
</feature>
<protein>
    <recommendedName>
        <fullName evidence="12">ABC transporter domain-containing protein</fullName>
    </recommendedName>
</protein>
<dbReference type="CDD" id="cd03232">
    <property type="entry name" value="ABCG_PDR_domain2"/>
    <property type="match status" value="1"/>
</dbReference>
<dbReference type="InterPro" id="IPR029481">
    <property type="entry name" value="ABC_trans_N"/>
</dbReference>
<dbReference type="InterPro" id="IPR027417">
    <property type="entry name" value="P-loop_NTPase"/>
</dbReference>
<dbReference type="SMART" id="SM00382">
    <property type="entry name" value="AAA"/>
    <property type="match status" value="2"/>
</dbReference>
<keyword evidence="9" id="KW-0175">Coiled coil</keyword>
<feature type="transmembrane region" description="Helical" evidence="11">
    <location>
        <begin position="1329"/>
        <end position="1350"/>
    </location>
</feature>
<comment type="similarity">
    <text evidence="2">Belongs to the ABC transporter superfamily. ABCG family. PDR (TC 3.A.1.205) subfamily.</text>
</comment>
<dbReference type="Gene3D" id="3.40.50.300">
    <property type="entry name" value="P-loop containing nucleotide triphosphate hydrolases"/>
    <property type="match status" value="2"/>
</dbReference>
<evidence type="ECO:0000259" key="12">
    <source>
        <dbReference type="PROSITE" id="PS50893"/>
    </source>
</evidence>
<feature type="transmembrane region" description="Helical" evidence="11">
    <location>
        <begin position="526"/>
        <end position="549"/>
    </location>
</feature>
<keyword evidence="5" id="KW-0547">Nucleotide-binding</keyword>
<name>A0AAN6LPX0_9PLEO</name>
<feature type="transmembrane region" description="Helical" evidence="11">
    <location>
        <begin position="603"/>
        <end position="628"/>
    </location>
</feature>
<dbReference type="FunFam" id="3.40.50.300:FF:001010">
    <property type="entry name" value="ABC multidrug transporter (Eurofung)"/>
    <property type="match status" value="1"/>
</dbReference>
<keyword evidence="14" id="KW-1185">Reference proteome</keyword>
<evidence type="ECO:0000256" key="7">
    <source>
        <dbReference type="ARBA" id="ARBA00022989"/>
    </source>
</evidence>
<feature type="transmembrane region" description="Helical" evidence="11">
    <location>
        <begin position="561"/>
        <end position="583"/>
    </location>
</feature>
<dbReference type="Pfam" id="PF06422">
    <property type="entry name" value="PDR_CDR"/>
    <property type="match status" value="1"/>
</dbReference>
<dbReference type="PROSITE" id="PS50893">
    <property type="entry name" value="ABC_TRANSPORTER_2"/>
    <property type="match status" value="2"/>
</dbReference>
<dbReference type="SUPFAM" id="SSF52540">
    <property type="entry name" value="P-loop containing nucleoside triphosphate hydrolases"/>
    <property type="match status" value="2"/>
</dbReference>
<dbReference type="CDD" id="cd03233">
    <property type="entry name" value="ABCG_PDR_domain1"/>
    <property type="match status" value="1"/>
</dbReference>
<evidence type="ECO:0000256" key="6">
    <source>
        <dbReference type="ARBA" id="ARBA00022840"/>
    </source>
</evidence>
<comment type="caution">
    <text evidence="13">The sequence shown here is derived from an EMBL/GenBank/DDBJ whole genome shotgun (WGS) entry which is preliminary data.</text>
</comment>
<evidence type="ECO:0000256" key="3">
    <source>
        <dbReference type="ARBA" id="ARBA00022448"/>
    </source>
</evidence>
<keyword evidence="4 11" id="KW-0812">Transmembrane</keyword>
<keyword evidence="3" id="KW-0813">Transport</keyword>
<organism evidence="13 14">
    <name type="scientific">Pseudopithomyces chartarum</name>
    <dbReference type="NCBI Taxonomy" id="1892770"/>
    <lineage>
        <taxon>Eukaryota</taxon>
        <taxon>Fungi</taxon>
        <taxon>Dikarya</taxon>
        <taxon>Ascomycota</taxon>
        <taxon>Pezizomycotina</taxon>
        <taxon>Dothideomycetes</taxon>
        <taxon>Pleosporomycetidae</taxon>
        <taxon>Pleosporales</taxon>
        <taxon>Massarineae</taxon>
        <taxon>Didymosphaeriaceae</taxon>
        <taxon>Pseudopithomyces</taxon>
    </lineage>
</organism>
<keyword evidence="7 11" id="KW-1133">Transmembrane helix</keyword>
<keyword evidence="8 11" id="KW-0472">Membrane</keyword>
<evidence type="ECO:0000256" key="4">
    <source>
        <dbReference type="ARBA" id="ARBA00022692"/>
    </source>
</evidence>
<evidence type="ECO:0000313" key="14">
    <source>
        <dbReference type="Proteomes" id="UP001280581"/>
    </source>
</evidence>
<feature type="transmembrane region" description="Helical" evidence="11">
    <location>
        <begin position="695"/>
        <end position="714"/>
    </location>
</feature>
<dbReference type="InterPro" id="IPR013525">
    <property type="entry name" value="ABC2_TM"/>
</dbReference>
<feature type="domain" description="ABC transporter" evidence="12">
    <location>
        <begin position="853"/>
        <end position="1096"/>
    </location>
</feature>
<dbReference type="GO" id="GO:0016020">
    <property type="term" value="C:membrane"/>
    <property type="evidence" value="ECO:0007669"/>
    <property type="project" value="UniProtKB-SubCell"/>
</dbReference>
<evidence type="ECO:0000256" key="1">
    <source>
        <dbReference type="ARBA" id="ARBA00004141"/>
    </source>
</evidence>
<dbReference type="InterPro" id="IPR034001">
    <property type="entry name" value="ABCG_PDR_1"/>
</dbReference>
<dbReference type="InterPro" id="IPR010929">
    <property type="entry name" value="PDR_CDR_ABC"/>
</dbReference>
<feature type="transmembrane region" description="Helical" evidence="11">
    <location>
        <begin position="1262"/>
        <end position="1290"/>
    </location>
</feature>
<evidence type="ECO:0000256" key="5">
    <source>
        <dbReference type="ARBA" id="ARBA00022741"/>
    </source>
</evidence>
<dbReference type="Pfam" id="PF14510">
    <property type="entry name" value="ABC_trans_N"/>
    <property type="match status" value="1"/>
</dbReference>
<feature type="coiled-coil region" evidence="9">
    <location>
        <begin position="811"/>
        <end position="838"/>
    </location>
</feature>
<evidence type="ECO:0000256" key="11">
    <source>
        <dbReference type="SAM" id="Phobius"/>
    </source>
</evidence>
<dbReference type="InterPro" id="IPR043926">
    <property type="entry name" value="ABCG_dom"/>
</dbReference>
<gene>
    <name evidence="13" type="ORF">GRF29_213g429459</name>
</gene>
<dbReference type="GO" id="GO:0016887">
    <property type="term" value="F:ATP hydrolysis activity"/>
    <property type="evidence" value="ECO:0007669"/>
    <property type="project" value="InterPro"/>
</dbReference>
<accession>A0AAN6LPX0</accession>
<dbReference type="InterPro" id="IPR017871">
    <property type="entry name" value="ABC_transporter-like_CS"/>
</dbReference>
<feature type="region of interest" description="Disordered" evidence="10">
    <location>
        <begin position="1"/>
        <end position="108"/>
    </location>
</feature>
<feature type="compositionally biased region" description="Basic and acidic residues" evidence="10">
    <location>
        <begin position="15"/>
        <end position="30"/>
    </location>
</feature>
<proteinExistence type="inferred from homology"/>
<evidence type="ECO:0000256" key="10">
    <source>
        <dbReference type="SAM" id="MobiDB-lite"/>
    </source>
</evidence>
<dbReference type="Pfam" id="PF19055">
    <property type="entry name" value="ABC2_membrane_7"/>
    <property type="match status" value="1"/>
</dbReference>
<feature type="transmembrane region" description="Helical" evidence="11">
    <location>
        <begin position="1194"/>
        <end position="1211"/>
    </location>
</feature>
<evidence type="ECO:0000256" key="2">
    <source>
        <dbReference type="ARBA" id="ARBA00006012"/>
    </source>
</evidence>
<dbReference type="InterPro" id="IPR034003">
    <property type="entry name" value="ABCG_PDR_2"/>
</dbReference>
<comment type="subcellular location">
    <subcellularLocation>
        <location evidence="1">Membrane</location>
        <topology evidence="1">Multi-pass membrane protein</topology>
    </subcellularLocation>
</comment>
<evidence type="ECO:0000256" key="8">
    <source>
        <dbReference type="ARBA" id="ARBA00023136"/>
    </source>
</evidence>
<dbReference type="Pfam" id="PF00005">
    <property type="entry name" value="ABC_tran"/>
    <property type="match status" value="2"/>
</dbReference>
<feature type="transmembrane region" description="Helical" evidence="11">
    <location>
        <begin position="1302"/>
        <end position="1322"/>
    </location>
</feature>
<dbReference type="InterPro" id="IPR003439">
    <property type="entry name" value="ABC_transporter-like_ATP-bd"/>
</dbReference>
<evidence type="ECO:0000313" key="13">
    <source>
        <dbReference type="EMBL" id="KAK3200938.1"/>
    </source>
</evidence>
<keyword evidence="6" id="KW-0067">ATP-binding</keyword>
<dbReference type="InterPro" id="IPR003593">
    <property type="entry name" value="AAA+_ATPase"/>
</dbReference>
<dbReference type="FunFam" id="3.40.50.300:FF:000054">
    <property type="entry name" value="ABC multidrug transporter atrF"/>
    <property type="match status" value="1"/>
</dbReference>
<dbReference type="PANTHER" id="PTHR19241">
    <property type="entry name" value="ATP-BINDING CASSETTE TRANSPORTER"/>
    <property type="match status" value="1"/>
</dbReference>
<dbReference type="PROSITE" id="PS00211">
    <property type="entry name" value="ABC_TRANSPORTER_1"/>
    <property type="match status" value="1"/>
</dbReference>
<feature type="domain" description="ABC transporter" evidence="12">
    <location>
        <begin position="158"/>
        <end position="416"/>
    </location>
</feature>
<reference evidence="13 14" key="1">
    <citation type="submission" date="2021-02" db="EMBL/GenBank/DDBJ databases">
        <title>Genome assembly of Pseudopithomyces chartarum.</title>
        <authorList>
            <person name="Jauregui R."/>
            <person name="Singh J."/>
            <person name="Voisey C."/>
        </authorList>
    </citation>
    <scope>NUCLEOTIDE SEQUENCE [LARGE SCALE GENOMIC DNA]</scope>
    <source>
        <strain evidence="13 14">AGR01</strain>
    </source>
</reference>
<dbReference type="GO" id="GO:0005524">
    <property type="term" value="F:ATP binding"/>
    <property type="evidence" value="ECO:0007669"/>
    <property type="project" value="UniProtKB-KW"/>
</dbReference>
<feature type="transmembrane region" description="Helical" evidence="11">
    <location>
        <begin position="778"/>
        <end position="796"/>
    </location>
</feature>
<dbReference type="EMBL" id="WVTA01000017">
    <property type="protein sequence ID" value="KAK3200938.1"/>
    <property type="molecule type" value="Genomic_DNA"/>
</dbReference>
<dbReference type="Pfam" id="PF01061">
    <property type="entry name" value="ABC2_membrane"/>
    <property type="match status" value="2"/>
</dbReference>
<feature type="transmembrane region" description="Helical" evidence="11">
    <location>
        <begin position="1454"/>
        <end position="1475"/>
    </location>
</feature>